<name>C5MJK1_CANTT</name>
<keyword evidence="4" id="KW-1185">Reference proteome</keyword>
<feature type="region of interest" description="Disordered" evidence="1">
    <location>
        <begin position="129"/>
        <end position="296"/>
    </location>
</feature>
<feature type="compositionally biased region" description="Basic residues" evidence="1">
    <location>
        <begin position="200"/>
        <end position="213"/>
    </location>
</feature>
<dbReference type="EMBL" id="GG692411">
    <property type="protein sequence ID" value="EER30095.1"/>
    <property type="molecule type" value="Genomic_DNA"/>
</dbReference>
<dbReference type="PROSITE" id="PS50812">
    <property type="entry name" value="PWWP"/>
    <property type="match status" value="1"/>
</dbReference>
<dbReference type="Gene3D" id="2.30.30.140">
    <property type="match status" value="1"/>
</dbReference>
<feature type="compositionally biased region" description="Acidic residues" evidence="1">
    <location>
        <begin position="218"/>
        <end position="229"/>
    </location>
</feature>
<protein>
    <recommendedName>
        <fullName evidence="2">PWWP domain-containing protein</fullName>
    </recommendedName>
</protein>
<dbReference type="InterPro" id="IPR017923">
    <property type="entry name" value="TFIIS_N"/>
</dbReference>
<dbReference type="Pfam" id="PF08711">
    <property type="entry name" value="Med26"/>
    <property type="match status" value="1"/>
</dbReference>
<dbReference type="VEuPathDB" id="FungiDB:CTRG_06244"/>
<dbReference type="InterPro" id="IPR000313">
    <property type="entry name" value="PWWP_dom"/>
</dbReference>
<dbReference type="RefSeq" id="XP_002546766.1">
    <property type="nucleotide sequence ID" value="XM_002546720.1"/>
</dbReference>
<feature type="compositionally biased region" description="Basic and acidic residues" evidence="1">
    <location>
        <begin position="283"/>
        <end position="294"/>
    </location>
</feature>
<dbReference type="SMART" id="SM00293">
    <property type="entry name" value="PWWP"/>
    <property type="match status" value="1"/>
</dbReference>
<organism evidence="3 4">
    <name type="scientific">Candida tropicalis (strain ATCC MYA-3404 / T1)</name>
    <name type="common">Yeast</name>
    <dbReference type="NCBI Taxonomy" id="294747"/>
    <lineage>
        <taxon>Eukaryota</taxon>
        <taxon>Fungi</taxon>
        <taxon>Dikarya</taxon>
        <taxon>Ascomycota</taxon>
        <taxon>Saccharomycotina</taxon>
        <taxon>Pichiomycetes</taxon>
        <taxon>Debaryomycetaceae</taxon>
        <taxon>Candida/Lodderomyces clade</taxon>
        <taxon>Candida</taxon>
    </lineage>
</organism>
<feature type="compositionally biased region" description="Basic and acidic residues" evidence="1">
    <location>
        <begin position="419"/>
        <end position="430"/>
    </location>
</feature>
<dbReference type="eggNOG" id="ENOG502QWCQ">
    <property type="taxonomic scope" value="Eukaryota"/>
</dbReference>
<dbReference type="GeneID" id="8301586"/>
<feature type="domain" description="PWWP" evidence="2">
    <location>
        <begin position="12"/>
        <end position="64"/>
    </location>
</feature>
<gene>
    <name evidence="3" type="ORF">CTRG_06244</name>
</gene>
<evidence type="ECO:0000313" key="4">
    <source>
        <dbReference type="Proteomes" id="UP000002037"/>
    </source>
</evidence>
<feature type="compositionally biased region" description="Acidic residues" evidence="1">
    <location>
        <begin position="167"/>
        <end position="194"/>
    </location>
</feature>
<sequence>MPPKKGIRSFKPKQRVLAKMPGYSPWPAFLVPDDQIPEDVLKAQPKKGKRYCVIFIPDGDYCWISDKGINNLSDEQLKASLADIPLDIKRKMKNLKGVVRGKSTPIKNAIAAADGLSYDDFLDHLSSAEAQEEVDDEEEEEDQDQEEEEEVEEGHNDDELDHSKQENDDEDEEEEEEEVQDEEEDEEDEEEEVDDYKNVAKPKSRKIKVKPKNLKSDDEADFGDISDESIETKKTSKNGKNLDRLGSNGNGKKRKIEDVDSSGTDLKSNKKKIQPGSRLSGKNNEDRPTKRERGTLITPTTEKPVLSEKEKQNQLWLCRVKLQKTLIQRNQPNTPKDTIGLKPPTADELSTARLILYRLLEFPIDKELLRKTKMHKVLKTIIKDKSLQYSDSFKLHDRCEEVLNKWHGPIEELRNEKVYEHKRNHSKDDLDSMTSNNHNNNNNNANDNGSKSSSSSSEINRKLVAQDDSEVSGLEQSISELDQPKNSELSTDDI</sequence>
<dbReference type="KEGG" id="ctp:CTRG_06244"/>
<accession>C5MJK1</accession>
<evidence type="ECO:0000259" key="2">
    <source>
        <dbReference type="PROSITE" id="PS50812"/>
    </source>
</evidence>
<dbReference type="SUPFAM" id="SSF63748">
    <property type="entry name" value="Tudor/PWWP/MBT"/>
    <property type="match status" value="1"/>
</dbReference>
<feature type="compositionally biased region" description="Polar residues" evidence="1">
    <location>
        <begin position="474"/>
        <end position="494"/>
    </location>
</feature>
<evidence type="ECO:0000256" key="1">
    <source>
        <dbReference type="SAM" id="MobiDB-lite"/>
    </source>
</evidence>
<reference evidence="3 4" key="1">
    <citation type="journal article" date="2009" name="Nature">
        <title>Evolution of pathogenicity and sexual reproduction in eight Candida genomes.</title>
        <authorList>
            <person name="Butler G."/>
            <person name="Rasmussen M.D."/>
            <person name="Lin M.F."/>
            <person name="Santos M.A."/>
            <person name="Sakthikumar S."/>
            <person name="Munro C.A."/>
            <person name="Rheinbay E."/>
            <person name="Grabherr M."/>
            <person name="Forche A."/>
            <person name="Reedy J.L."/>
            <person name="Agrafioti I."/>
            <person name="Arnaud M.B."/>
            <person name="Bates S."/>
            <person name="Brown A.J."/>
            <person name="Brunke S."/>
            <person name="Costanzo M.C."/>
            <person name="Fitzpatrick D.A."/>
            <person name="de Groot P.W."/>
            <person name="Harris D."/>
            <person name="Hoyer L.L."/>
            <person name="Hube B."/>
            <person name="Klis F.M."/>
            <person name="Kodira C."/>
            <person name="Lennard N."/>
            <person name="Logue M.E."/>
            <person name="Martin R."/>
            <person name="Neiman A.M."/>
            <person name="Nikolaou E."/>
            <person name="Quail M.A."/>
            <person name="Quinn J."/>
            <person name="Santos M.C."/>
            <person name="Schmitzberger F.F."/>
            <person name="Sherlock G."/>
            <person name="Shah P."/>
            <person name="Silverstein K.A."/>
            <person name="Skrzypek M.S."/>
            <person name="Soll D."/>
            <person name="Staggs R."/>
            <person name="Stansfield I."/>
            <person name="Stumpf M.P."/>
            <person name="Sudbery P.E."/>
            <person name="Srikantha T."/>
            <person name="Zeng Q."/>
            <person name="Berman J."/>
            <person name="Berriman M."/>
            <person name="Heitman J."/>
            <person name="Gow N.A."/>
            <person name="Lorenz M.C."/>
            <person name="Birren B.W."/>
            <person name="Kellis M."/>
            <person name="Cuomo C.A."/>
        </authorList>
    </citation>
    <scope>NUCLEOTIDE SEQUENCE [LARGE SCALE GENOMIC DNA]</scope>
    <source>
        <strain evidence="4">ATCC MYA-3404 / T1</strain>
    </source>
</reference>
<feature type="compositionally biased region" description="Low complexity" evidence="1">
    <location>
        <begin position="432"/>
        <end position="458"/>
    </location>
</feature>
<dbReference type="OrthoDB" id="9975114at2759"/>
<dbReference type="Pfam" id="PF00855">
    <property type="entry name" value="PWWP"/>
    <property type="match status" value="1"/>
</dbReference>
<feature type="region of interest" description="Disordered" evidence="1">
    <location>
        <begin position="419"/>
        <end position="494"/>
    </location>
</feature>
<proteinExistence type="predicted"/>
<feature type="compositionally biased region" description="Acidic residues" evidence="1">
    <location>
        <begin position="130"/>
        <end position="160"/>
    </location>
</feature>
<evidence type="ECO:0000313" key="3">
    <source>
        <dbReference type="EMBL" id="EER30095.1"/>
    </source>
</evidence>
<dbReference type="Proteomes" id="UP000002037">
    <property type="component" value="Unassembled WGS sequence"/>
</dbReference>
<dbReference type="AlphaFoldDB" id="C5MJK1"/>
<dbReference type="STRING" id="294747.C5MJK1"/>